<dbReference type="OrthoDB" id="9801510at2"/>
<dbReference type="GO" id="GO:0042301">
    <property type="term" value="F:phosphate ion binding"/>
    <property type="evidence" value="ECO:0007669"/>
    <property type="project" value="InterPro"/>
</dbReference>
<dbReference type="AlphaFoldDB" id="A0A3P5XCH5"/>
<dbReference type="GO" id="GO:0035435">
    <property type="term" value="P:phosphate ion transmembrane transport"/>
    <property type="evidence" value="ECO:0007669"/>
    <property type="project" value="InterPro"/>
</dbReference>
<evidence type="ECO:0000259" key="6">
    <source>
        <dbReference type="Pfam" id="PF12849"/>
    </source>
</evidence>
<evidence type="ECO:0000313" key="8">
    <source>
        <dbReference type="Proteomes" id="UP000280861"/>
    </source>
</evidence>
<keyword evidence="8" id="KW-1185">Reference proteome</keyword>
<dbReference type="InterPro" id="IPR050962">
    <property type="entry name" value="Phosphate-bind_PstS"/>
</dbReference>
<dbReference type="PROSITE" id="PS51257">
    <property type="entry name" value="PROKAR_LIPOPROTEIN"/>
    <property type="match status" value="1"/>
</dbReference>
<comment type="similarity">
    <text evidence="1 4">Belongs to the PstS family.</text>
</comment>
<dbReference type="InterPro" id="IPR024370">
    <property type="entry name" value="PBP_domain"/>
</dbReference>
<dbReference type="InterPro" id="IPR005673">
    <property type="entry name" value="ABC_phos-bd_PstS"/>
</dbReference>
<evidence type="ECO:0000256" key="4">
    <source>
        <dbReference type="PIRNR" id="PIRNR002756"/>
    </source>
</evidence>
<accession>A0A3P5XCH5</accession>
<evidence type="ECO:0000256" key="2">
    <source>
        <dbReference type="ARBA" id="ARBA00022448"/>
    </source>
</evidence>
<dbReference type="EMBL" id="UXAU01000029">
    <property type="protein sequence ID" value="VDC28553.1"/>
    <property type="molecule type" value="Genomic_DNA"/>
</dbReference>
<dbReference type="RefSeq" id="WP_124092110.1">
    <property type="nucleotide sequence ID" value="NZ_CBCRYA010000017.1"/>
</dbReference>
<dbReference type="GO" id="GO:0043190">
    <property type="term" value="C:ATP-binding cassette (ABC) transporter complex"/>
    <property type="evidence" value="ECO:0007669"/>
    <property type="project" value="InterPro"/>
</dbReference>
<dbReference type="PANTHER" id="PTHR42996:SF1">
    <property type="entry name" value="PHOSPHATE-BINDING PROTEIN PSTS"/>
    <property type="match status" value="1"/>
</dbReference>
<keyword evidence="5" id="KW-0732">Signal</keyword>
<evidence type="ECO:0000256" key="3">
    <source>
        <dbReference type="ARBA" id="ARBA00022592"/>
    </source>
</evidence>
<dbReference type="PANTHER" id="PTHR42996">
    <property type="entry name" value="PHOSPHATE-BINDING PROTEIN PSTS"/>
    <property type="match status" value="1"/>
</dbReference>
<evidence type="ECO:0000256" key="5">
    <source>
        <dbReference type="SAM" id="SignalP"/>
    </source>
</evidence>
<dbReference type="Gene3D" id="3.40.190.10">
    <property type="entry name" value="Periplasmic binding protein-like II"/>
    <property type="match status" value="2"/>
</dbReference>
<dbReference type="Proteomes" id="UP000280861">
    <property type="component" value="Unassembled WGS sequence"/>
</dbReference>
<proteinExistence type="inferred from homology"/>
<dbReference type="PIRSF" id="PIRSF002756">
    <property type="entry name" value="PstS"/>
    <property type="match status" value="1"/>
</dbReference>
<reference evidence="7 8" key="1">
    <citation type="submission" date="2018-11" db="EMBL/GenBank/DDBJ databases">
        <authorList>
            <person name="Criscuolo A."/>
        </authorList>
    </citation>
    <scope>NUCLEOTIDE SEQUENCE [LARGE SCALE GENOMIC DNA]</scope>
    <source>
        <strain evidence="7">AT11b</strain>
    </source>
</reference>
<feature type="domain" description="PBP" evidence="6">
    <location>
        <begin position="20"/>
        <end position="311"/>
    </location>
</feature>
<protein>
    <recommendedName>
        <fullName evidence="4">Phosphate-binding protein</fullName>
    </recommendedName>
</protein>
<feature type="chain" id="PRO_5018299649" description="Phosphate-binding protein" evidence="5">
    <location>
        <begin position="19"/>
        <end position="347"/>
    </location>
</feature>
<gene>
    <name evidence="7" type="primary">pstS3_2</name>
    <name evidence="7" type="ORF">PSET11_02172</name>
</gene>
<keyword evidence="3 4" id="KW-0592">Phosphate transport</keyword>
<name>A0A3P5XCH5_9MICC</name>
<sequence length="347" mass="35781">MWRAAAFAALFTAMTACAGPSTEPSIRGALTAVGTEVQGSSISAWRNGWMKDYPGTSLNFSPDGSDVGVDALLNGQAHFAPLDAPLTATDVERSKTTCGPDGAFSVPVAIVGVGVAFNLPSVKNLKLTPGVLAAIYSGDITTWDDPAITAINSGKELPDSKITPVRATEDSVLTKTATSYLAAGGWKGQPSNEWPAETAGESVKDNDALANKLDNTAGSIAFLEKSSIGSRFDTALLDFGKGFVRMNDDTLNLSIGLGTVGAGPGGSVTFQSAGMGSEGYGLSLVTYQAFCSNYSNESLSRLVKSWGTFVVGAGGQGNSTYFAGVASPPKETLKLAQKRIEQIGGPQ</sequence>
<dbReference type="SUPFAM" id="SSF53850">
    <property type="entry name" value="Periplasmic binding protein-like II"/>
    <property type="match status" value="1"/>
</dbReference>
<evidence type="ECO:0000313" key="7">
    <source>
        <dbReference type="EMBL" id="VDC28553.1"/>
    </source>
</evidence>
<organism evidence="7 8">
    <name type="scientific">Arthrobacter ulcerisalmonis</name>
    <dbReference type="NCBI Taxonomy" id="2483813"/>
    <lineage>
        <taxon>Bacteria</taxon>
        <taxon>Bacillati</taxon>
        <taxon>Actinomycetota</taxon>
        <taxon>Actinomycetes</taxon>
        <taxon>Micrococcales</taxon>
        <taxon>Micrococcaceae</taxon>
        <taxon>Arthrobacter</taxon>
    </lineage>
</organism>
<evidence type="ECO:0000256" key="1">
    <source>
        <dbReference type="ARBA" id="ARBA00008725"/>
    </source>
</evidence>
<dbReference type="Pfam" id="PF12849">
    <property type="entry name" value="PBP_like_2"/>
    <property type="match status" value="1"/>
</dbReference>
<keyword evidence="2 4" id="KW-0813">Transport</keyword>
<feature type="signal peptide" evidence="5">
    <location>
        <begin position="1"/>
        <end position="18"/>
    </location>
</feature>